<proteinExistence type="predicted"/>
<accession>A0A841HM42</accession>
<evidence type="ECO:0000313" key="3">
    <source>
        <dbReference type="EMBL" id="MBB6093162.1"/>
    </source>
</evidence>
<evidence type="ECO:0000256" key="2">
    <source>
        <dbReference type="SAM" id="Phobius"/>
    </source>
</evidence>
<comment type="caution">
    <text evidence="3">The sequence shown here is derived from an EMBL/GenBank/DDBJ whole genome shotgun (WGS) entry which is preliminary data.</text>
</comment>
<evidence type="ECO:0000256" key="1">
    <source>
        <dbReference type="SAM" id="MobiDB-lite"/>
    </source>
</evidence>
<protein>
    <submittedName>
        <fullName evidence="3">Uncharacterized protein</fullName>
    </submittedName>
</protein>
<dbReference type="Proteomes" id="UP000588068">
    <property type="component" value="Unassembled WGS sequence"/>
</dbReference>
<dbReference type="AlphaFoldDB" id="A0A841HM42"/>
<reference evidence="3 4" key="1">
    <citation type="submission" date="2020-08" db="EMBL/GenBank/DDBJ databases">
        <title>Genomic Encyclopedia of Type Strains, Phase IV (KMG-IV): sequencing the most valuable type-strain genomes for metagenomic binning, comparative biology and taxonomic classification.</title>
        <authorList>
            <person name="Goeker M."/>
        </authorList>
    </citation>
    <scope>NUCLEOTIDE SEQUENCE [LARGE SCALE GENOMIC DNA]</scope>
    <source>
        <strain evidence="3 4">DSM 26723</strain>
    </source>
</reference>
<sequence>MSSISEWLSHFWPVLMLIALAIALTVFVFRRRLFERGYRKGEAKDPSQVKRENPPDEWSRSH</sequence>
<keyword evidence="2" id="KW-0472">Membrane</keyword>
<keyword evidence="4" id="KW-1185">Reference proteome</keyword>
<evidence type="ECO:0000313" key="4">
    <source>
        <dbReference type="Proteomes" id="UP000588068"/>
    </source>
</evidence>
<keyword evidence="2" id="KW-0812">Transmembrane</keyword>
<organism evidence="3 4">
    <name type="scientific">Povalibacter uvarum</name>
    <dbReference type="NCBI Taxonomy" id="732238"/>
    <lineage>
        <taxon>Bacteria</taxon>
        <taxon>Pseudomonadati</taxon>
        <taxon>Pseudomonadota</taxon>
        <taxon>Gammaproteobacteria</taxon>
        <taxon>Steroidobacterales</taxon>
        <taxon>Steroidobacteraceae</taxon>
        <taxon>Povalibacter</taxon>
    </lineage>
</organism>
<name>A0A841HM42_9GAMM</name>
<dbReference type="EMBL" id="JACHHZ010000002">
    <property type="protein sequence ID" value="MBB6093162.1"/>
    <property type="molecule type" value="Genomic_DNA"/>
</dbReference>
<keyword evidence="2" id="KW-1133">Transmembrane helix</keyword>
<feature type="region of interest" description="Disordered" evidence="1">
    <location>
        <begin position="39"/>
        <end position="62"/>
    </location>
</feature>
<feature type="transmembrane region" description="Helical" evidence="2">
    <location>
        <begin position="12"/>
        <end position="29"/>
    </location>
</feature>
<gene>
    <name evidence="3" type="ORF">HNQ60_002040</name>
</gene>
<dbReference type="RefSeq" id="WP_184331255.1">
    <property type="nucleotide sequence ID" value="NZ_JACHHZ010000002.1"/>
</dbReference>